<evidence type="ECO:0000256" key="1">
    <source>
        <dbReference type="SAM" id="Phobius"/>
    </source>
</evidence>
<proteinExistence type="predicted"/>
<comment type="caution">
    <text evidence="2">The sequence shown here is derived from an EMBL/GenBank/DDBJ whole genome shotgun (WGS) entry which is preliminary data.</text>
</comment>
<dbReference type="EMBL" id="MU167231">
    <property type="protein sequence ID" value="KAG0148986.1"/>
    <property type="molecule type" value="Genomic_DNA"/>
</dbReference>
<organism evidence="2 3">
    <name type="scientific">Cronartium quercuum f. sp. fusiforme G11</name>
    <dbReference type="NCBI Taxonomy" id="708437"/>
    <lineage>
        <taxon>Eukaryota</taxon>
        <taxon>Fungi</taxon>
        <taxon>Dikarya</taxon>
        <taxon>Basidiomycota</taxon>
        <taxon>Pucciniomycotina</taxon>
        <taxon>Pucciniomycetes</taxon>
        <taxon>Pucciniales</taxon>
        <taxon>Coleosporiaceae</taxon>
        <taxon>Cronartium</taxon>
    </lineage>
</organism>
<accession>A0A9P6TE05</accession>
<dbReference type="Proteomes" id="UP000886653">
    <property type="component" value="Unassembled WGS sequence"/>
</dbReference>
<evidence type="ECO:0000313" key="2">
    <source>
        <dbReference type="EMBL" id="KAG0148986.1"/>
    </source>
</evidence>
<feature type="transmembrane region" description="Helical" evidence="1">
    <location>
        <begin position="36"/>
        <end position="55"/>
    </location>
</feature>
<keyword evidence="1" id="KW-1133">Transmembrane helix</keyword>
<keyword evidence="1" id="KW-0472">Membrane</keyword>
<keyword evidence="1" id="KW-0812">Transmembrane</keyword>
<sequence>MRIKVDQGLAPPCRFLYPRSSAAHSFHYSYTRSKSVHQTLFSFRLPFFVFVFFYVQCRRMVCVQLINTNQGETLSVRWKN</sequence>
<dbReference type="AlphaFoldDB" id="A0A9P6TE05"/>
<keyword evidence="3" id="KW-1185">Reference proteome</keyword>
<name>A0A9P6TE05_9BASI</name>
<reference evidence="2" key="1">
    <citation type="submission" date="2013-11" db="EMBL/GenBank/DDBJ databases">
        <title>Genome sequence of the fusiform rust pathogen reveals effectors for host alternation and coevolution with pine.</title>
        <authorList>
            <consortium name="DOE Joint Genome Institute"/>
            <person name="Smith K."/>
            <person name="Pendleton A."/>
            <person name="Kubisiak T."/>
            <person name="Anderson C."/>
            <person name="Salamov A."/>
            <person name="Aerts A."/>
            <person name="Riley R."/>
            <person name="Clum A."/>
            <person name="Lindquist E."/>
            <person name="Ence D."/>
            <person name="Campbell M."/>
            <person name="Kronenberg Z."/>
            <person name="Feau N."/>
            <person name="Dhillon B."/>
            <person name="Hamelin R."/>
            <person name="Burleigh J."/>
            <person name="Smith J."/>
            <person name="Yandell M."/>
            <person name="Nelson C."/>
            <person name="Grigoriev I."/>
            <person name="Davis J."/>
        </authorList>
    </citation>
    <scope>NUCLEOTIDE SEQUENCE</scope>
    <source>
        <strain evidence="2">G11</strain>
    </source>
</reference>
<gene>
    <name evidence="2" type="ORF">CROQUDRAFT_359733</name>
</gene>
<evidence type="ECO:0000313" key="3">
    <source>
        <dbReference type="Proteomes" id="UP000886653"/>
    </source>
</evidence>
<protein>
    <submittedName>
        <fullName evidence="2">Uncharacterized protein</fullName>
    </submittedName>
</protein>